<evidence type="ECO:0000256" key="5">
    <source>
        <dbReference type="SAM" id="Phobius"/>
    </source>
</evidence>
<evidence type="ECO:0000256" key="1">
    <source>
        <dbReference type="ARBA" id="ARBA00004141"/>
    </source>
</evidence>
<feature type="transmembrane region" description="Helical" evidence="5">
    <location>
        <begin position="240"/>
        <end position="258"/>
    </location>
</feature>
<sequence>MGKKYPLFKYTPSLAAAVLFCIVFLIISILHLYQMIKKKTWFLIPLVIGGFFEFTGYACRSASASQPKGEYTLMPFVVQNSYILLAPALFAATIYMTLGRVIRLTDGDKYSIVGSRKLTWFFLGGDIFCFVMQGGGNLVAIGMRDPTKSSLAKAGNNIALAGIILQTIWFIFFVIGIAFFHKRMAERPTAHALSNPEITWKKWLYVLYLVSGLVLVRSVFRLVEFAQGIEGAAQKSEALFYVFDSVMMGVLLGVLNWQHPGEIGVLLRIHGLKSGGEQFGQGLRSLA</sequence>
<dbReference type="EMBL" id="ML977577">
    <property type="protein sequence ID" value="KAF2002449.1"/>
    <property type="molecule type" value="Genomic_DNA"/>
</dbReference>
<keyword evidence="4 5" id="KW-0472">Membrane</keyword>
<dbReference type="PANTHER" id="PTHR31465">
    <property type="entry name" value="PROTEIN RTA1-RELATED"/>
    <property type="match status" value="1"/>
</dbReference>
<feature type="transmembrane region" description="Helical" evidence="5">
    <location>
        <begin position="12"/>
        <end position="33"/>
    </location>
</feature>
<organism evidence="6 7">
    <name type="scientific">Amniculicola lignicola CBS 123094</name>
    <dbReference type="NCBI Taxonomy" id="1392246"/>
    <lineage>
        <taxon>Eukaryota</taxon>
        <taxon>Fungi</taxon>
        <taxon>Dikarya</taxon>
        <taxon>Ascomycota</taxon>
        <taxon>Pezizomycotina</taxon>
        <taxon>Dothideomycetes</taxon>
        <taxon>Pleosporomycetidae</taxon>
        <taxon>Pleosporales</taxon>
        <taxon>Amniculicolaceae</taxon>
        <taxon>Amniculicola</taxon>
    </lineage>
</organism>
<keyword evidence="2 5" id="KW-0812">Transmembrane</keyword>
<dbReference type="Pfam" id="PF04479">
    <property type="entry name" value="RTA1"/>
    <property type="match status" value="1"/>
</dbReference>
<feature type="transmembrane region" description="Helical" evidence="5">
    <location>
        <begin position="118"/>
        <end position="138"/>
    </location>
</feature>
<evidence type="ECO:0000313" key="7">
    <source>
        <dbReference type="Proteomes" id="UP000799779"/>
    </source>
</evidence>
<dbReference type="OrthoDB" id="3358017at2759"/>
<accession>A0A6A5WNW7</accession>
<feature type="transmembrane region" description="Helical" evidence="5">
    <location>
        <begin position="158"/>
        <end position="181"/>
    </location>
</feature>
<gene>
    <name evidence="6" type="ORF">P154DRAFT_488420</name>
</gene>
<keyword evidence="7" id="KW-1185">Reference proteome</keyword>
<dbReference type="Proteomes" id="UP000799779">
    <property type="component" value="Unassembled WGS sequence"/>
</dbReference>
<reference evidence="6" key="1">
    <citation type="journal article" date="2020" name="Stud. Mycol.">
        <title>101 Dothideomycetes genomes: a test case for predicting lifestyles and emergence of pathogens.</title>
        <authorList>
            <person name="Haridas S."/>
            <person name="Albert R."/>
            <person name="Binder M."/>
            <person name="Bloem J."/>
            <person name="Labutti K."/>
            <person name="Salamov A."/>
            <person name="Andreopoulos B."/>
            <person name="Baker S."/>
            <person name="Barry K."/>
            <person name="Bills G."/>
            <person name="Bluhm B."/>
            <person name="Cannon C."/>
            <person name="Castanera R."/>
            <person name="Culley D."/>
            <person name="Daum C."/>
            <person name="Ezra D."/>
            <person name="Gonzalez J."/>
            <person name="Henrissat B."/>
            <person name="Kuo A."/>
            <person name="Liang C."/>
            <person name="Lipzen A."/>
            <person name="Lutzoni F."/>
            <person name="Magnuson J."/>
            <person name="Mondo S."/>
            <person name="Nolan M."/>
            <person name="Ohm R."/>
            <person name="Pangilinan J."/>
            <person name="Park H.-J."/>
            <person name="Ramirez L."/>
            <person name="Alfaro M."/>
            <person name="Sun H."/>
            <person name="Tritt A."/>
            <person name="Yoshinaga Y."/>
            <person name="Zwiers L.-H."/>
            <person name="Turgeon B."/>
            <person name="Goodwin S."/>
            <person name="Spatafora J."/>
            <person name="Crous P."/>
            <person name="Grigoriev I."/>
        </authorList>
    </citation>
    <scope>NUCLEOTIDE SEQUENCE</scope>
    <source>
        <strain evidence="6">CBS 123094</strain>
    </source>
</reference>
<feature type="transmembrane region" description="Helical" evidence="5">
    <location>
        <begin position="40"/>
        <end position="58"/>
    </location>
</feature>
<evidence type="ECO:0000313" key="6">
    <source>
        <dbReference type="EMBL" id="KAF2002449.1"/>
    </source>
</evidence>
<proteinExistence type="predicted"/>
<name>A0A6A5WNW7_9PLEO</name>
<evidence type="ECO:0000256" key="2">
    <source>
        <dbReference type="ARBA" id="ARBA00022692"/>
    </source>
</evidence>
<feature type="transmembrane region" description="Helical" evidence="5">
    <location>
        <begin position="202"/>
        <end position="220"/>
    </location>
</feature>
<dbReference type="AlphaFoldDB" id="A0A6A5WNW7"/>
<evidence type="ECO:0000256" key="3">
    <source>
        <dbReference type="ARBA" id="ARBA00022989"/>
    </source>
</evidence>
<dbReference type="PANTHER" id="PTHR31465:SF35">
    <property type="entry name" value="RTA1 DOMAIN PROTEIN-RELATED"/>
    <property type="match status" value="1"/>
</dbReference>
<evidence type="ECO:0000256" key="4">
    <source>
        <dbReference type="ARBA" id="ARBA00023136"/>
    </source>
</evidence>
<dbReference type="InterPro" id="IPR007568">
    <property type="entry name" value="RTA1"/>
</dbReference>
<feature type="transmembrane region" description="Helical" evidence="5">
    <location>
        <begin position="78"/>
        <end position="98"/>
    </location>
</feature>
<dbReference type="GO" id="GO:0016020">
    <property type="term" value="C:membrane"/>
    <property type="evidence" value="ECO:0007669"/>
    <property type="project" value="UniProtKB-SubCell"/>
</dbReference>
<protein>
    <submittedName>
        <fullName evidence="6">RTA1 like protein</fullName>
    </submittedName>
</protein>
<keyword evidence="3 5" id="KW-1133">Transmembrane helix</keyword>
<comment type="subcellular location">
    <subcellularLocation>
        <location evidence="1">Membrane</location>
        <topology evidence="1">Multi-pass membrane protein</topology>
    </subcellularLocation>
</comment>